<dbReference type="AlphaFoldDB" id="A0A383BYY6"/>
<name>A0A383BYY6_9ZZZZ</name>
<accession>A0A383BYY6</accession>
<sequence>MRRFATAAGLTLAMASASIAGSNANGIGYFALEVPADITITADGDMSDWGWFDPNFIYGPDDMTEILAGEMPTKADLDLAAYTAWTGTDRDNKIFGFVRVTDDSLCVIETLLDDGWRDDDLEVVADPDFSGGPMEGEFDTRGVAGQQFTMHLATNGYLSDYGDGSWWLRWQVAPEMHWLDELVEATTT</sequence>
<proteinExistence type="predicted"/>
<protein>
    <recommendedName>
        <fullName evidence="2">Carbohydrate-binding domain-containing protein</fullName>
    </recommendedName>
</protein>
<feature type="non-terminal residue" evidence="1">
    <location>
        <position position="188"/>
    </location>
</feature>
<evidence type="ECO:0008006" key="2">
    <source>
        <dbReference type="Google" id="ProtNLM"/>
    </source>
</evidence>
<reference evidence="1" key="1">
    <citation type="submission" date="2018-05" db="EMBL/GenBank/DDBJ databases">
        <authorList>
            <person name="Lanie J.A."/>
            <person name="Ng W.-L."/>
            <person name="Kazmierczak K.M."/>
            <person name="Andrzejewski T.M."/>
            <person name="Davidsen T.M."/>
            <person name="Wayne K.J."/>
            <person name="Tettelin H."/>
            <person name="Glass J.I."/>
            <person name="Rusch D."/>
            <person name="Podicherti R."/>
            <person name="Tsui H.-C.T."/>
            <person name="Winkler M.E."/>
        </authorList>
    </citation>
    <scope>NUCLEOTIDE SEQUENCE</scope>
</reference>
<organism evidence="1">
    <name type="scientific">marine metagenome</name>
    <dbReference type="NCBI Taxonomy" id="408172"/>
    <lineage>
        <taxon>unclassified sequences</taxon>
        <taxon>metagenomes</taxon>
        <taxon>ecological metagenomes</taxon>
    </lineage>
</organism>
<evidence type="ECO:0000313" key="1">
    <source>
        <dbReference type="EMBL" id="SVE25134.1"/>
    </source>
</evidence>
<dbReference type="EMBL" id="UINC01204421">
    <property type="protein sequence ID" value="SVE25134.1"/>
    <property type="molecule type" value="Genomic_DNA"/>
</dbReference>
<gene>
    <name evidence="1" type="ORF">METZ01_LOCUS477988</name>
</gene>